<dbReference type="PANTHER" id="PTHR43774">
    <property type="entry name" value="PEPTIDE METHIONINE SULFOXIDE REDUCTASE"/>
    <property type="match status" value="1"/>
</dbReference>
<comment type="similarity">
    <text evidence="1 5">Belongs to the MsrA Met sulfoxide reductase family.</text>
</comment>
<feature type="active site" evidence="5">
    <location>
        <position position="11"/>
    </location>
</feature>
<dbReference type="Pfam" id="PF01625">
    <property type="entry name" value="PMSR"/>
    <property type="match status" value="1"/>
</dbReference>
<comment type="catalytic activity">
    <reaction evidence="4 5">
        <text>[thioredoxin]-disulfide + L-methionine + H2O = L-methionine (S)-S-oxide + [thioredoxin]-dithiol</text>
        <dbReference type="Rhea" id="RHEA:19993"/>
        <dbReference type="Rhea" id="RHEA-COMP:10698"/>
        <dbReference type="Rhea" id="RHEA-COMP:10700"/>
        <dbReference type="ChEBI" id="CHEBI:15377"/>
        <dbReference type="ChEBI" id="CHEBI:29950"/>
        <dbReference type="ChEBI" id="CHEBI:50058"/>
        <dbReference type="ChEBI" id="CHEBI:57844"/>
        <dbReference type="ChEBI" id="CHEBI:58772"/>
        <dbReference type="EC" id="1.8.4.11"/>
    </reaction>
</comment>
<dbReference type="OrthoDB" id="4174719at2"/>
<evidence type="ECO:0000256" key="4">
    <source>
        <dbReference type="ARBA" id="ARBA00048782"/>
    </source>
</evidence>
<comment type="catalytic activity">
    <reaction evidence="3 5">
        <text>L-methionyl-[protein] + [thioredoxin]-disulfide + H2O = L-methionyl-(S)-S-oxide-[protein] + [thioredoxin]-dithiol</text>
        <dbReference type="Rhea" id="RHEA:14217"/>
        <dbReference type="Rhea" id="RHEA-COMP:10698"/>
        <dbReference type="Rhea" id="RHEA-COMP:10700"/>
        <dbReference type="Rhea" id="RHEA-COMP:12313"/>
        <dbReference type="Rhea" id="RHEA-COMP:12315"/>
        <dbReference type="ChEBI" id="CHEBI:15377"/>
        <dbReference type="ChEBI" id="CHEBI:16044"/>
        <dbReference type="ChEBI" id="CHEBI:29950"/>
        <dbReference type="ChEBI" id="CHEBI:44120"/>
        <dbReference type="ChEBI" id="CHEBI:50058"/>
        <dbReference type="EC" id="1.8.4.11"/>
    </reaction>
</comment>
<keyword evidence="8" id="KW-1185">Reference proteome</keyword>
<sequence length="177" mass="19903">MLDTIVLGGGCFWCVESVFLSVAGVKEAESGYAGGNTKNPDYRSICSGKTGHAEVVKVTFDSEKISLREILEIFFVTHDPTTLNRQGNDVGTQYRSIIMCHSQEQKDIAQEVISTLDNNGTFNSPIVTEVVDLKEYYRAEEYHQNYFNKNPNQPYCAFSIPPKLQKLKKYFPDKVSA</sequence>
<proteinExistence type="inferred from homology"/>
<evidence type="ECO:0000256" key="3">
    <source>
        <dbReference type="ARBA" id="ARBA00047806"/>
    </source>
</evidence>
<feature type="domain" description="Peptide methionine sulphoxide reductase MsrA" evidence="6">
    <location>
        <begin position="4"/>
        <end position="156"/>
    </location>
</feature>
<dbReference type="NCBIfam" id="TIGR00401">
    <property type="entry name" value="msrA"/>
    <property type="match status" value="1"/>
</dbReference>
<organism evidence="7 8">
    <name type="scientific">Okeania hirsuta</name>
    <dbReference type="NCBI Taxonomy" id="1458930"/>
    <lineage>
        <taxon>Bacteria</taxon>
        <taxon>Bacillati</taxon>
        <taxon>Cyanobacteriota</taxon>
        <taxon>Cyanophyceae</taxon>
        <taxon>Oscillatoriophycideae</taxon>
        <taxon>Oscillatoriales</taxon>
        <taxon>Microcoleaceae</taxon>
        <taxon>Okeania</taxon>
    </lineage>
</organism>
<reference evidence="7 8" key="1">
    <citation type="journal article" date="2018" name="ACS Chem. Biol.">
        <title>Ketoreductase domain dysfunction expands chemodiversity: malyngamide biosynthesis in the cyanobacterium Okeania hirsuta.</title>
        <authorList>
            <person name="Moss N.A."/>
            <person name="Leao T."/>
            <person name="Rankin M."/>
            <person name="McCullough T.M."/>
            <person name="Qu P."/>
            <person name="Korobeynikov A."/>
            <person name="Smith J.L."/>
            <person name="Gerwick L."/>
            <person name="Gerwick W.H."/>
        </authorList>
    </citation>
    <scope>NUCLEOTIDE SEQUENCE [LARGE SCALE GENOMIC DNA]</scope>
    <source>
        <strain evidence="7 8">PAB10Feb10-1</strain>
    </source>
</reference>
<dbReference type="GO" id="GO:0033744">
    <property type="term" value="F:L-methionine:thioredoxin-disulfide S-oxidoreductase activity"/>
    <property type="evidence" value="ECO:0007669"/>
    <property type="project" value="RHEA"/>
</dbReference>
<evidence type="ECO:0000256" key="5">
    <source>
        <dbReference type="HAMAP-Rule" id="MF_01401"/>
    </source>
</evidence>
<protein>
    <recommendedName>
        <fullName evidence="5">Peptide methionine sulfoxide reductase MsrA</fullName>
        <shortName evidence="5">Protein-methionine-S-oxide reductase</shortName>
        <ecNumber evidence="5">1.8.4.11</ecNumber>
    </recommendedName>
    <alternativeName>
        <fullName evidence="5">Peptide-methionine (S)-S-oxide reductase</fullName>
        <shortName evidence="5">Peptide Met(O) reductase</shortName>
    </alternativeName>
</protein>
<dbReference type="EC" id="1.8.4.11" evidence="5"/>
<dbReference type="AlphaFoldDB" id="A0A3N6NVX3"/>
<evidence type="ECO:0000259" key="6">
    <source>
        <dbReference type="Pfam" id="PF01625"/>
    </source>
</evidence>
<dbReference type="EMBL" id="RCBY01000065">
    <property type="protein sequence ID" value="RQH43190.1"/>
    <property type="molecule type" value="Genomic_DNA"/>
</dbReference>
<keyword evidence="2 5" id="KW-0560">Oxidoreductase</keyword>
<evidence type="ECO:0000256" key="2">
    <source>
        <dbReference type="ARBA" id="ARBA00023002"/>
    </source>
</evidence>
<dbReference type="InterPro" id="IPR002569">
    <property type="entry name" value="Met_Sox_Rdtase_MsrA_dom"/>
</dbReference>
<dbReference type="PANTHER" id="PTHR43774:SF1">
    <property type="entry name" value="PEPTIDE METHIONINE SULFOXIDE REDUCTASE MSRA 2"/>
    <property type="match status" value="1"/>
</dbReference>
<dbReference type="InterPro" id="IPR036509">
    <property type="entry name" value="Met_Sox_Rdtase_MsrA_sf"/>
</dbReference>
<name>A0A3N6NVX3_9CYAN</name>
<dbReference type="Gene3D" id="3.30.1060.10">
    <property type="entry name" value="Peptide methionine sulphoxide reductase MsrA"/>
    <property type="match status" value="1"/>
</dbReference>
<evidence type="ECO:0000313" key="8">
    <source>
        <dbReference type="Proteomes" id="UP000269154"/>
    </source>
</evidence>
<evidence type="ECO:0000313" key="7">
    <source>
        <dbReference type="EMBL" id="RQH43190.1"/>
    </source>
</evidence>
<dbReference type="RefSeq" id="WP_124146563.1">
    <property type="nucleotide sequence ID" value="NZ_CAWOKI010000171.1"/>
</dbReference>
<comment type="caution">
    <text evidence="7">The sequence shown here is derived from an EMBL/GenBank/DDBJ whole genome shotgun (WGS) entry which is preliminary data.</text>
</comment>
<dbReference type="SUPFAM" id="SSF55068">
    <property type="entry name" value="Peptide methionine sulfoxide reductase"/>
    <property type="match status" value="1"/>
</dbReference>
<comment type="function">
    <text evidence="5">Has an important function as a repair enzyme for proteins that have been inactivated by oxidation. Catalyzes the reversible oxidation-reduction of methionine sulfoxide in proteins to methionine.</text>
</comment>
<gene>
    <name evidence="5 7" type="primary">msrA</name>
    <name evidence="7" type="ORF">D5R40_13380</name>
</gene>
<dbReference type="HAMAP" id="MF_01401">
    <property type="entry name" value="MsrA"/>
    <property type="match status" value="1"/>
</dbReference>
<evidence type="ECO:0000256" key="1">
    <source>
        <dbReference type="ARBA" id="ARBA00005591"/>
    </source>
</evidence>
<dbReference type="Proteomes" id="UP000269154">
    <property type="component" value="Unassembled WGS sequence"/>
</dbReference>
<accession>A0A3N6NVX3</accession>
<dbReference type="GO" id="GO:0008113">
    <property type="term" value="F:peptide-methionine (S)-S-oxide reductase activity"/>
    <property type="evidence" value="ECO:0007669"/>
    <property type="project" value="UniProtKB-UniRule"/>
</dbReference>